<reference evidence="2" key="1">
    <citation type="submission" date="2018-11" db="EMBL/GenBank/DDBJ databases">
        <authorList>
            <consortium name="Pathogen Informatics"/>
        </authorList>
    </citation>
    <scope>NUCLEOTIDE SEQUENCE</scope>
</reference>
<keyword evidence="3" id="KW-1185">Reference proteome</keyword>
<evidence type="ECO:0000256" key="1">
    <source>
        <dbReference type="SAM" id="MobiDB-lite"/>
    </source>
</evidence>
<gene>
    <name evidence="2" type="ORF">PXEA_LOCUS2553</name>
</gene>
<feature type="region of interest" description="Disordered" evidence="1">
    <location>
        <begin position="175"/>
        <end position="196"/>
    </location>
</feature>
<proteinExistence type="predicted"/>
<comment type="caution">
    <text evidence="2">The sequence shown here is derived from an EMBL/GenBank/DDBJ whole genome shotgun (WGS) entry which is preliminary data.</text>
</comment>
<sequence length="237" mass="25259">MLPSSSHPSINISSRRIDVRDLLSNLFSEGYEPGICSTRSEVRAADSVLSAAELHHLVTSREPNHSNLIPKRKSVSVRTSEAALGASCDSLLINGPLSHPQVCKELEKSSWRSSFSLSGHLSGDNVTRQSGAGSERSNTEMRKMDRLISGVSRRLFPGIVDGAGVGNGVGAGVGNGAESSSGTRDAAKSSLAKGGSCGKISRERIKLWESSIEHLLSDECKLSRVFIATTLNQCYFS</sequence>
<protein>
    <submittedName>
        <fullName evidence="2">Uncharacterized protein</fullName>
    </submittedName>
</protein>
<organism evidence="2 3">
    <name type="scientific">Protopolystoma xenopodis</name>
    <dbReference type="NCBI Taxonomy" id="117903"/>
    <lineage>
        <taxon>Eukaryota</taxon>
        <taxon>Metazoa</taxon>
        <taxon>Spiralia</taxon>
        <taxon>Lophotrochozoa</taxon>
        <taxon>Platyhelminthes</taxon>
        <taxon>Monogenea</taxon>
        <taxon>Polyopisthocotylea</taxon>
        <taxon>Polystomatidea</taxon>
        <taxon>Polystomatidae</taxon>
        <taxon>Protopolystoma</taxon>
    </lineage>
</organism>
<evidence type="ECO:0000313" key="3">
    <source>
        <dbReference type="Proteomes" id="UP000784294"/>
    </source>
</evidence>
<dbReference type="Proteomes" id="UP000784294">
    <property type="component" value="Unassembled WGS sequence"/>
</dbReference>
<dbReference type="EMBL" id="CAAALY010005479">
    <property type="protein sequence ID" value="VEL09113.1"/>
    <property type="molecule type" value="Genomic_DNA"/>
</dbReference>
<accession>A0A448WDH0</accession>
<dbReference type="AlphaFoldDB" id="A0A448WDH0"/>
<evidence type="ECO:0000313" key="2">
    <source>
        <dbReference type="EMBL" id="VEL09113.1"/>
    </source>
</evidence>
<name>A0A448WDH0_9PLAT</name>